<organism evidence="2 3">
    <name type="scientific">Streptomyces kebangsaanensis</name>
    <dbReference type="NCBI Taxonomy" id="864058"/>
    <lineage>
        <taxon>Bacteria</taxon>
        <taxon>Bacillati</taxon>
        <taxon>Actinomycetota</taxon>
        <taxon>Actinomycetes</taxon>
        <taxon>Kitasatosporales</taxon>
        <taxon>Streptomycetaceae</taxon>
        <taxon>Streptomyces</taxon>
    </lineage>
</organism>
<dbReference type="Proteomes" id="UP001601197">
    <property type="component" value="Unassembled WGS sequence"/>
</dbReference>
<sequence>MGAGLRSTQDAARKRGFHFLKSHDAPGRDRTQALDRNRKVRGQDITAGRTAPTNTTLDFGAVKPAGTCPPEDEKPPSPAGAKMPDFKGESVKSPHAALDSRTSATVNDASSAHHWVPIGRNWRFAPKPPPLTPL</sequence>
<proteinExistence type="predicted"/>
<accession>A0ABW6KV48</accession>
<evidence type="ECO:0000256" key="1">
    <source>
        <dbReference type="SAM" id="MobiDB-lite"/>
    </source>
</evidence>
<dbReference type="RefSeq" id="WP_388348871.1">
    <property type="nucleotide sequence ID" value="NZ_JBIAFJ010000017.1"/>
</dbReference>
<comment type="caution">
    <text evidence="2">The sequence shown here is derived from an EMBL/GenBank/DDBJ whole genome shotgun (WGS) entry which is preliminary data.</text>
</comment>
<feature type="compositionally biased region" description="Polar residues" evidence="1">
    <location>
        <begin position="100"/>
        <end position="110"/>
    </location>
</feature>
<dbReference type="EMBL" id="JBIAFJ010000017">
    <property type="protein sequence ID" value="MFE9171764.1"/>
    <property type="molecule type" value="Genomic_DNA"/>
</dbReference>
<feature type="compositionally biased region" description="Polar residues" evidence="1">
    <location>
        <begin position="1"/>
        <end position="10"/>
    </location>
</feature>
<evidence type="ECO:0000313" key="2">
    <source>
        <dbReference type="EMBL" id="MFE9171764.1"/>
    </source>
</evidence>
<keyword evidence="3" id="KW-1185">Reference proteome</keyword>
<name>A0ABW6KV48_9ACTN</name>
<feature type="compositionally biased region" description="Basic and acidic residues" evidence="1">
    <location>
        <begin position="21"/>
        <end position="37"/>
    </location>
</feature>
<gene>
    <name evidence="2" type="ORF">ACFYNZ_20030</name>
</gene>
<evidence type="ECO:0000313" key="3">
    <source>
        <dbReference type="Proteomes" id="UP001601197"/>
    </source>
</evidence>
<feature type="region of interest" description="Disordered" evidence="1">
    <location>
        <begin position="1"/>
        <end position="134"/>
    </location>
</feature>
<reference evidence="2 3" key="1">
    <citation type="submission" date="2024-10" db="EMBL/GenBank/DDBJ databases">
        <title>The Natural Products Discovery Center: Release of the First 8490 Sequenced Strains for Exploring Actinobacteria Biosynthetic Diversity.</title>
        <authorList>
            <person name="Kalkreuter E."/>
            <person name="Kautsar S.A."/>
            <person name="Yang D."/>
            <person name="Bader C.D."/>
            <person name="Teijaro C.N."/>
            <person name="Fluegel L."/>
            <person name="Davis C.M."/>
            <person name="Simpson J.R."/>
            <person name="Lauterbach L."/>
            <person name="Steele A.D."/>
            <person name="Gui C."/>
            <person name="Meng S."/>
            <person name="Li G."/>
            <person name="Viehrig K."/>
            <person name="Ye F."/>
            <person name="Su P."/>
            <person name="Kiefer A.F."/>
            <person name="Nichols A."/>
            <person name="Cepeda A.J."/>
            <person name="Yan W."/>
            <person name="Fan B."/>
            <person name="Jiang Y."/>
            <person name="Adhikari A."/>
            <person name="Zheng C.-J."/>
            <person name="Schuster L."/>
            <person name="Cowan T.M."/>
            <person name="Smanski M.J."/>
            <person name="Chevrette M.G."/>
            <person name="De Carvalho L.P.S."/>
            <person name="Shen B."/>
        </authorList>
    </citation>
    <scope>NUCLEOTIDE SEQUENCE [LARGE SCALE GENOMIC DNA]</scope>
    <source>
        <strain evidence="2 3">NPDC007147</strain>
    </source>
</reference>
<protein>
    <submittedName>
        <fullName evidence="2">Uncharacterized protein</fullName>
    </submittedName>
</protein>